<protein>
    <recommendedName>
        <fullName evidence="4">Lipoprotein</fullName>
    </recommendedName>
</protein>
<accession>A0ABU3VBC4</accession>
<sequence>MKFKLFALGAVALGLAACAQPEPVPVYVQPTFDKTGNASCTAGYQLATTETGATVCAPISQ</sequence>
<dbReference type="Proteomes" id="UP001255416">
    <property type="component" value="Unassembled WGS sequence"/>
</dbReference>
<feature type="signal peptide" evidence="1">
    <location>
        <begin position="1"/>
        <end position="19"/>
    </location>
</feature>
<dbReference type="EMBL" id="JASMWN010000003">
    <property type="protein sequence ID" value="MDU9003466.1"/>
    <property type="molecule type" value="Genomic_DNA"/>
</dbReference>
<keyword evidence="3" id="KW-1185">Reference proteome</keyword>
<gene>
    <name evidence="2" type="ORF">QO231_06310</name>
</gene>
<dbReference type="PROSITE" id="PS51257">
    <property type="entry name" value="PROKAR_LIPOPROTEIN"/>
    <property type="match status" value="1"/>
</dbReference>
<evidence type="ECO:0000313" key="2">
    <source>
        <dbReference type="EMBL" id="MDU9003466.1"/>
    </source>
</evidence>
<reference evidence="3" key="1">
    <citation type="submission" date="2023-05" db="EMBL/GenBank/DDBJ databases">
        <title>Sedimentitalea sp. nov. JM2-8.</title>
        <authorList>
            <person name="Huang J."/>
        </authorList>
    </citation>
    <scope>NUCLEOTIDE SEQUENCE [LARGE SCALE GENOMIC DNA]</scope>
    <source>
        <strain evidence="3">KHS03</strain>
    </source>
</reference>
<evidence type="ECO:0000313" key="3">
    <source>
        <dbReference type="Proteomes" id="UP001255416"/>
    </source>
</evidence>
<comment type="caution">
    <text evidence="2">The sequence shown here is derived from an EMBL/GenBank/DDBJ whole genome shotgun (WGS) entry which is preliminary data.</text>
</comment>
<proteinExistence type="predicted"/>
<evidence type="ECO:0000256" key="1">
    <source>
        <dbReference type="SAM" id="SignalP"/>
    </source>
</evidence>
<dbReference type="RefSeq" id="WP_316774375.1">
    <property type="nucleotide sequence ID" value="NZ_JASMWN010000003.1"/>
</dbReference>
<evidence type="ECO:0008006" key="4">
    <source>
        <dbReference type="Google" id="ProtNLM"/>
    </source>
</evidence>
<organism evidence="2 3">
    <name type="scientific">Sedimentitalea todarodis</name>
    <dbReference type="NCBI Taxonomy" id="1631240"/>
    <lineage>
        <taxon>Bacteria</taxon>
        <taxon>Pseudomonadati</taxon>
        <taxon>Pseudomonadota</taxon>
        <taxon>Alphaproteobacteria</taxon>
        <taxon>Rhodobacterales</taxon>
        <taxon>Paracoccaceae</taxon>
        <taxon>Sedimentitalea</taxon>
    </lineage>
</organism>
<feature type="chain" id="PRO_5045213742" description="Lipoprotein" evidence="1">
    <location>
        <begin position="20"/>
        <end position="61"/>
    </location>
</feature>
<keyword evidence="1" id="KW-0732">Signal</keyword>
<name>A0ABU3VBC4_9RHOB</name>